<accession>A0A8S5SEI9</accession>
<dbReference type="Gene3D" id="1.10.260.40">
    <property type="entry name" value="lambda repressor-like DNA-binding domains"/>
    <property type="match status" value="1"/>
</dbReference>
<dbReference type="Pfam" id="PF12844">
    <property type="entry name" value="HTH_19"/>
    <property type="match status" value="1"/>
</dbReference>
<dbReference type="SMART" id="SM00530">
    <property type="entry name" value="HTH_XRE"/>
    <property type="match status" value="1"/>
</dbReference>
<name>A0A8S5SEI9_9CAUD</name>
<dbReference type="EMBL" id="BK032583">
    <property type="protein sequence ID" value="DAF49484.1"/>
    <property type="molecule type" value="Genomic_DNA"/>
</dbReference>
<organism evidence="3">
    <name type="scientific">Siphoviridae sp. ct9mC1</name>
    <dbReference type="NCBI Taxonomy" id="2827794"/>
    <lineage>
        <taxon>Viruses</taxon>
        <taxon>Duplodnaviria</taxon>
        <taxon>Heunggongvirae</taxon>
        <taxon>Uroviricota</taxon>
        <taxon>Caudoviricetes</taxon>
    </lineage>
</organism>
<dbReference type="InterPro" id="IPR010982">
    <property type="entry name" value="Lambda_DNA-bd_dom_sf"/>
</dbReference>
<dbReference type="GO" id="GO:0003677">
    <property type="term" value="F:DNA binding"/>
    <property type="evidence" value="ECO:0007669"/>
    <property type="project" value="UniProtKB-KW"/>
</dbReference>
<protein>
    <submittedName>
        <fullName evidence="3">Helix-turn-helix domain protein</fullName>
    </submittedName>
</protein>
<dbReference type="PANTHER" id="PTHR46558">
    <property type="entry name" value="TRACRIPTIONAL REGULATORY PROTEIN-RELATED-RELATED"/>
    <property type="match status" value="1"/>
</dbReference>
<sequence length="284" mass="32552">MENQLGKNIRHLREVNGETLEELVSKVFLSKTTISGYEAGRRKPDFDKLVVIAKHFGKTVDELLHTDLTGIQASDINDKSVSDIIKIYRKIFPLFSSEETMRNSRFRSAYRLCEKVLEASAKGENLRGHIVVDIWDCFLHAVDETEAPEAVANLVWSIFLWWSQINDIQKMLALQNKLQSNRIDMKGVIQECQETQRTAEVSEKKQAFLQDFKEMITEAIKALKSDTEWAELGDYYLALTFLFDMVDTELSSEFNITIGNQMLVAYAELGNTYALQFLATVFEL</sequence>
<dbReference type="CDD" id="cd00093">
    <property type="entry name" value="HTH_XRE"/>
    <property type="match status" value="1"/>
</dbReference>
<reference evidence="3" key="1">
    <citation type="journal article" date="2021" name="Proc. Natl. Acad. Sci. U.S.A.">
        <title>A Catalog of Tens of Thousands of Viruses from Human Metagenomes Reveals Hidden Associations with Chronic Diseases.</title>
        <authorList>
            <person name="Tisza M.J."/>
            <person name="Buck C.B."/>
        </authorList>
    </citation>
    <scope>NUCLEOTIDE SEQUENCE</scope>
    <source>
        <strain evidence="3">Ct9mC1</strain>
    </source>
</reference>
<dbReference type="InterPro" id="IPR001387">
    <property type="entry name" value="Cro/C1-type_HTH"/>
</dbReference>
<evidence type="ECO:0000256" key="1">
    <source>
        <dbReference type="ARBA" id="ARBA00023125"/>
    </source>
</evidence>
<dbReference type="SUPFAM" id="SSF47413">
    <property type="entry name" value="lambda repressor-like DNA-binding domains"/>
    <property type="match status" value="1"/>
</dbReference>
<dbReference type="PANTHER" id="PTHR46558:SF4">
    <property type="entry name" value="DNA-BIDING PHAGE PROTEIN"/>
    <property type="match status" value="1"/>
</dbReference>
<keyword evidence="1" id="KW-0238">DNA-binding</keyword>
<evidence type="ECO:0000313" key="3">
    <source>
        <dbReference type="EMBL" id="DAF49484.1"/>
    </source>
</evidence>
<feature type="domain" description="HTH cro/C1-type" evidence="2">
    <location>
        <begin position="9"/>
        <end position="63"/>
    </location>
</feature>
<evidence type="ECO:0000259" key="2">
    <source>
        <dbReference type="PROSITE" id="PS50943"/>
    </source>
</evidence>
<dbReference type="PROSITE" id="PS50943">
    <property type="entry name" value="HTH_CROC1"/>
    <property type="match status" value="1"/>
</dbReference>
<proteinExistence type="predicted"/>